<evidence type="ECO:0000259" key="2">
    <source>
        <dbReference type="Pfam" id="PF09820"/>
    </source>
</evidence>
<reference evidence="4 5" key="1">
    <citation type="submission" date="2024-04" db="EMBL/GenBank/DDBJ databases">
        <title>Tritrichomonas musculus Genome.</title>
        <authorList>
            <person name="Alves-Ferreira E."/>
            <person name="Grigg M."/>
            <person name="Lorenzi H."/>
            <person name="Galac M."/>
        </authorList>
    </citation>
    <scope>NUCLEOTIDE SEQUENCE [LARGE SCALE GENOMIC DNA]</scope>
    <source>
        <strain evidence="4 5">EAF2021</strain>
    </source>
</reference>
<dbReference type="EMBL" id="JAPFFF010000420">
    <property type="protein sequence ID" value="KAK8834377.1"/>
    <property type="molecule type" value="Genomic_DNA"/>
</dbReference>
<accession>A0ABR2H4T2</accession>
<dbReference type="PANTHER" id="PTHR34825">
    <property type="entry name" value="CONSERVED PROTEIN, WITH A WEAK D-GALACTARATE DEHYDRATASE/ALTRONATE HYDROLASE DOMAIN"/>
    <property type="match status" value="1"/>
</dbReference>
<feature type="compositionally biased region" description="Basic and acidic residues" evidence="1">
    <location>
        <begin position="579"/>
        <end position="597"/>
    </location>
</feature>
<evidence type="ECO:0000256" key="1">
    <source>
        <dbReference type="SAM" id="MobiDB-lite"/>
    </source>
</evidence>
<feature type="domain" description="AAA-ATPase-like" evidence="2">
    <location>
        <begin position="9"/>
        <end position="224"/>
    </location>
</feature>
<comment type="caution">
    <text evidence="4">The sequence shown here is derived from an EMBL/GenBank/DDBJ whole genome shotgun (WGS) entry which is preliminary data.</text>
</comment>
<sequence length="700" mass="82941">MSHLPLFQEDFKQLRENCNIFYIDKTYFIKEWFESSYDKVSIILRPHHFGKTLNMSMIDYFFSNRYENSQSLFEDLFINNENHIMNHQAKYPVIFINFGDIETSDSNSIKNQIKMKIWQIYMIYKKQLMKSEKLDKTEKNFIDSISNQIEDDIAIHSIQYLCSFLSKIYDGQETIVLLDDYDRITVNNDGWKDVKFFYTNFIASTFKENKFLLRGLMTGVMNISLPYNVYNMTMNKYSSCFGFTQQEIEFLINFYKIQTNFFQIERWYGGYKFGDTEISNPYSICQFFNRQGQFAIYFLNATNNEIFLEFLKNASLNFIDGLIQLVQCKCIQKELNDGFVFNDHYGYQNEELAWIFLLSSGLLKLDSFFESINNYSKLNCTLKIQNKETFGFFLRFISEWFESRNYFLLDFIDALLNVNLEKMENFINSFINENFSFFNQSKNHPEIIYHAFFLGLATINPYLFNVMINNSNKSGCFWIILKPLDIEKFNSLFILYFKNQLLPESALDEINHDAIISDLENEGFKSESIKELKFSYSHENCKITFGKKEENALISNNNDNINADDENNSKNSDITELNKNNDDDIKEEKETEDKNGENNDISDENTPIMMNGTPDFDYPKSQKIYHKGEEVYVIDKNKFDIFKAVITHVHGQNKYVVHYPDFPQDDEIVNDRSRILSKTKTNNKIFREQEFIRNLKSENS</sequence>
<dbReference type="InterPro" id="IPR018631">
    <property type="entry name" value="AAA-ATPase-like_dom"/>
</dbReference>
<organism evidence="4 5">
    <name type="scientific">Tritrichomonas musculus</name>
    <dbReference type="NCBI Taxonomy" id="1915356"/>
    <lineage>
        <taxon>Eukaryota</taxon>
        <taxon>Metamonada</taxon>
        <taxon>Parabasalia</taxon>
        <taxon>Tritrichomonadida</taxon>
        <taxon>Tritrichomonadidae</taxon>
        <taxon>Tritrichomonas</taxon>
    </lineage>
</organism>
<feature type="region of interest" description="Disordered" evidence="1">
    <location>
        <begin position="556"/>
        <end position="611"/>
    </location>
</feature>
<gene>
    <name evidence="4" type="ORF">M9Y10_027685</name>
    <name evidence="3" type="ORF">M9Y10_031257</name>
</gene>
<keyword evidence="5" id="KW-1185">Reference proteome</keyword>
<evidence type="ECO:0000313" key="3">
    <source>
        <dbReference type="EMBL" id="KAK8834377.1"/>
    </source>
</evidence>
<evidence type="ECO:0000313" key="4">
    <source>
        <dbReference type="EMBL" id="KAK8840858.1"/>
    </source>
</evidence>
<name>A0ABR2H4T2_9EUKA</name>
<dbReference type="PANTHER" id="PTHR34825:SF1">
    <property type="entry name" value="AAA-ATPASE-LIKE DOMAIN-CONTAINING PROTEIN"/>
    <property type="match status" value="1"/>
</dbReference>
<dbReference type="Proteomes" id="UP001470230">
    <property type="component" value="Unassembled WGS sequence"/>
</dbReference>
<proteinExistence type="predicted"/>
<dbReference type="Pfam" id="PF09820">
    <property type="entry name" value="AAA-ATPase_like"/>
    <property type="match status" value="1"/>
</dbReference>
<evidence type="ECO:0000313" key="5">
    <source>
        <dbReference type="Proteomes" id="UP001470230"/>
    </source>
</evidence>
<protein>
    <recommendedName>
        <fullName evidence="2">AAA-ATPase-like domain-containing protein</fullName>
    </recommendedName>
</protein>
<dbReference type="EMBL" id="JAPFFF010000043">
    <property type="protein sequence ID" value="KAK8840858.1"/>
    <property type="molecule type" value="Genomic_DNA"/>
</dbReference>